<proteinExistence type="predicted"/>
<comment type="caution">
    <text evidence="1">The sequence shown here is derived from an EMBL/GenBank/DDBJ whole genome shotgun (WGS) entry which is preliminary data.</text>
</comment>
<sequence>MTLMMRITRLFKADMHGLLDLLEEPEAVLKQAIRDMQSERV</sequence>
<protein>
    <submittedName>
        <fullName evidence="1">Uncharacterized protein</fullName>
    </submittedName>
</protein>
<reference evidence="1 2" key="1">
    <citation type="journal article" date="2014" name="Nature">
        <title>An environmental bacterial taxon with a large and distinct metabolic repertoire.</title>
        <authorList>
            <person name="Wilson M.C."/>
            <person name="Mori T."/>
            <person name="Ruckert C."/>
            <person name="Uria A.R."/>
            <person name="Helf M.J."/>
            <person name="Takada K."/>
            <person name="Gernert C."/>
            <person name="Steffens U.A."/>
            <person name="Heycke N."/>
            <person name="Schmitt S."/>
            <person name="Rinke C."/>
            <person name="Helfrich E.J."/>
            <person name="Brachmann A.O."/>
            <person name="Gurgui C."/>
            <person name="Wakimoto T."/>
            <person name="Kracht M."/>
            <person name="Crusemann M."/>
            <person name="Hentschel U."/>
            <person name="Abe I."/>
            <person name="Matsunaga S."/>
            <person name="Kalinowski J."/>
            <person name="Takeyama H."/>
            <person name="Piel J."/>
        </authorList>
    </citation>
    <scope>NUCLEOTIDE SEQUENCE [LARGE SCALE GENOMIC DNA]</scope>
    <source>
        <strain evidence="2">TSY1</strain>
    </source>
</reference>
<organism evidence="1 2">
    <name type="scientific">Entotheonella factor</name>
    <dbReference type="NCBI Taxonomy" id="1429438"/>
    <lineage>
        <taxon>Bacteria</taxon>
        <taxon>Pseudomonadati</taxon>
        <taxon>Nitrospinota/Tectimicrobiota group</taxon>
        <taxon>Candidatus Tectimicrobiota</taxon>
        <taxon>Candidatus Entotheonellia</taxon>
        <taxon>Candidatus Entotheonellales</taxon>
        <taxon>Candidatus Entotheonellaceae</taxon>
        <taxon>Candidatus Entotheonella</taxon>
    </lineage>
</organism>
<dbReference type="EMBL" id="AZHW01001375">
    <property type="protein sequence ID" value="ETW92791.1"/>
    <property type="molecule type" value="Genomic_DNA"/>
</dbReference>
<evidence type="ECO:0000313" key="2">
    <source>
        <dbReference type="Proteomes" id="UP000019141"/>
    </source>
</evidence>
<accession>W4L654</accession>
<gene>
    <name evidence="1" type="ORF">ETSY1_42105</name>
</gene>
<dbReference type="HOGENOM" id="CLU_3267293_0_0_7"/>
<dbReference type="Proteomes" id="UP000019141">
    <property type="component" value="Unassembled WGS sequence"/>
</dbReference>
<name>W4L654_ENTF1</name>
<dbReference type="AlphaFoldDB" id="W4L654"/>
<evidence type="ECO:0000313" key="1">
    <source>
        <dbReference type="EMBL" id="ETW92791.1"/>
    </source>
</evidence>
<keyword evidence="2" id="KW-1185">Reference proteome</keyword>